<evidence type="ECO:0000259" key="2">
    <source>
        <dbReference type="PROSITE" id="PS50914"/>
    </source>
</evidence>
<reference evidence="3 4" key="1">
    <citation type="submission" date="2019-10" db="EMBL/GenBank/DDBJ databases">
        <title>Paraburkholderia sp. isolated from nodules of Mimosa pudica from Brazilian Atlantic Forest soils.</title>
        <authorList>
            <person name="Paulitsch F."/>
            <person name="Hungria M."/>
            <person name="Dall'Agnol R."/>
        </authorList>
    </citation>
    <scope>NUCLEOTIDE SEQUENCE [LARGE SCALE GENOMIC DNA]</scope>
    <source>
        <strain evidence="3 4">CNPSo 3157</strain>
    </source>
</reference>
<dbReference type="Proteomes" id="UP000484381">
    <property type="component" value="Unassembled WGS sequence"/>
</dbReference>
<dbReference type="InterPro" id="IPR007055">
    <property type="entry name" value="BON_dom"/>
</dbReference>
<dbReference type="Pfam" id="PF04972">
    <property type="entry name" value="BON"/>
    <property type="match status" value="1"/>
</dbReference>
<dbReference type="PANTHER" id="PTHR34606:SF15">
    <property type="entry name" value="BON DOMAIN-CONTAINING PROTEIN"/>
    <property type="match status" value="1"/>
</dbReference>
<evidence type="ECO:0000313" key="4">
    <source>
        <dbReference type="Proteomes" id="UP000484381"/>
    </source>
</evidence>
<accession>A0A7X1NJ02</accession>
<name>A0A7X1NJ02_9BURK</name>
<protein>
    <submittedName>
        <fullName evidence="3">BON domain-containing protein</fullName>
    </submittedName>
</protein>
<dbReference type="AlphaFoldDB" id="A0A7X1NJ02"/>
<keyword evidence="4" id="KW-1185">Reference proteome</keyword>
<comment type="caution">
    <text evidence="3">The sequence shown here is derived from an EMBL/GenBank/DDBJ whole genome shotgun (WGS) entry which is preliminary data.</text>
</comment>
<evidence type="ECO:0000313" key="3">
    <source>
        <dbReference type="EMBL" id="MPW22732.1"/>
    </source>
</evidence>
<dbReference type="RefSeq" id="WP_152767340.1">
    <property type="nucleotide sequence ID" value="NZ_WHNP01000076.1"/>
</dbReference>
<feature type="signal peptide" evidence="1">
    <location>
        <begin position="1"/>
        <end position="22"/>
    </location>
</feature>
<dbReference type="InterPro" id="IPR051686">
    <property type="entry name" value="Lipoprotein_DolP"/>
</dbReference>
<dbReference type="PROSITE" id="PS50914">
    <property type="entry name" value="BON"/>
    <property type="match status" value="1"/>
</dbReference>
<proteinExistence type="predicted"/>
<dbReference type="PANTHER" id="PTHR34606">
    <property type="entry name" value="BON DOMAIN-CONTAINING PROTEIN"/>
    <property type="match status" value="1"/>
</dbReference>
<dbReference type="Gene3D" id="3.30.1340.30">
    <property type="match status" value="1"/>
</dbReference>
<evidence type="ECO:0000256" key="1">
    <source>
        <dbReference type="SAM" id="SignalP"/>
    </source>
</evidence>
<feature type="chain" id="PRO_5031233157" evidence="1">
    <location>
        <begin position="23"/>
        <end position="127"/>
    </location>
</feature>
<gene>
    <name evidence="3" type="ORF">GCT13_39505</name>
</gene>
<keyword evidence="1" id="KW-0732">Signal</keyword>
<dbReference type="EMBL" id="WHNP01000076">
    <property type="protein sequence ID" value="MPW22732.1"/>
    <property type="molecule type" value="Genomic_DNA"/>
</dbReference>
<sequence>MKTNWALGIAGSVLIASASVHASAQAGASDLSTASNGTAIAASGSMSAKDIRKADRAQRRKVYSAIVTHKEISAGNISVIAKAGAVTLDGTVVDSSQIDKVSEVARGVPGVISVTNKLTVKKPFGGQ</sequence>
<organism evidence="3 4">
    <name type="scientific">Paraburkholderia franconis</name>
    <dbReference type="NCBI Taxonomy" id="2654983"/>
    <lineage>
        <taxon>Bacteria</taxon>
        <taxon>Pseudomonadati</taxon>
        <taxon>Pseudomonadota</taxon>
        <taxon>Betaproteobacteria</taxon>
        <taxon>Burkholderiales</taxon>
        <taxon>Burkholderiaceae</taxon>
        <taxon>Paraburkholderia</taxon>
    </lineage>
</organism>
<feature type="domain" description="BON" evidence="2">
    <location>
        <begin position="54"/>
        <end position="122"/>
    </location>
</feature>